<feature type="transmembrane region" description="Helical" evidence="1">
    <location>
        <begin position="162"/>
        <end position="181"/>
    </location>
</feature>
<name>A0ABU0DZX4_9FIRM</name>
<evidence type="ECO:0000256" key="1">
    <source>
        <dbReference type="SAM" id="Phobius"/>
    </source>
</evidence>
<keyword evidence="3" id="KW-1185">Reference proteome</keyword>
<reference evidence="2 3" key="1">
    <citation type="submission" date="2023-07" db="EMBL/GenBank/DDBJ databases">
        <title>Genomic Encyclopedia of Type Strains, Phase IV (KMG-IV): sequencing the most valuable type-strain genomes for metagenomic binning, comparative biology and taxonomic classification.</title>
        <authorList>
            <person name="Goeker M."/>
        </authorList>
    </citation>
    <scope>NUCLEOTIDE SEQUENCE [LARGE SCALE GENOMIC DNA]</scope>
    <source>
        <strain evidence="2 3">DSM 16784</strain>
    </source>
</reference>
<gene>
    <name evidence="2" type="ORF">J2S15_000571</name>
</gene>
<dbReference type="Proteomes" id="UP001230220">
    <property type="component" value="Unassembled WGS sequence"/>
</dbReference>
<accession>A0ABU0DZX4</accession>
<feature type="transmembrane region" description="Helical" evidence="1">
    <location>
        <begin position="60"/>
        <end position="84"/>
    </location>
</feature>
<protein>
    <recommendedName>
        <fullName evidence="4">DUF1576 domain-containing protein</fullName>
    </recommendedName>
</protein>
<feature type="transmembrane region" description="Helical" evidence="1">
    <location>
        <begin position="371"/>
        <end position="390"/>
    </location>
</feature>
<feature type="transmembrane region" description="Helical" evidence="1">
    <location>
        <begin position="96"/>
        <end position="124"/>
    </location>
</feature>
<sequence>MFILNITRLYETNRDSFLKRFLFSIGFIFVVSSIFLDSPQRLFNGIYTIITCSDRLITDYVQLVGFGATFLNAGLLMMISVVILHLSKAKISGMAIAAVFLMGGFGMFGKNIANIWGIIFGVFLYSKYQKHSFSQYIYVAFFGTSLAPLSTELVLWKADWGLAIVFSFVIAAAIGFLLTPISNSSLVVHQGYNLYNVGFGAGLIGTIVVAIMGSFGYEHTPVLIWYEQHDIGIIIFIYLLFILFIIGGFLMDKDLINNYKKILKRSGRLVTDFLALEGFGVVLFNMGVLGIIYTSYVLAVGGHINGPTIGGILTIVGFGAFGKHVKNTIPITLGVVLGTLLKIWNINDPSVLLAALFGCGLAPIAGQFGLFYGMCAGFVHLSLVLSIGSYHGGMNLYNNGFSAGLVALFLIPIIETFYHKRKLKRE</sequence>
<evidence type="ECO:0000313" key="3">
    <source>
        <dbReference type="Proteomes" id="UP001230220"/>
    </source>
</evidence>
<dbReference type="InterPro" id="IPR011470">
    <property type="entry name" value="DUF1576"/>
</dbReference>
<feature type="transmembrane region" description="Helical" evidence="1">
    <location>
        <begin position="193"/>
        <end position="211"/>
    </location>
</feature>
<evidence type="ECO:0000313" key="2">
    <source>
        <dbReference type="EMBL" id="MDQ0359840.1"/>
    </source>
</evidence>
<keyword evidence="1" id="KW-1133">Transmembrane helix</keyword>
<feature type="transmembrane region" description="Helical" evidence="1">
    <location>
        <begin position="328"/>
        <end position="344"/>
    </location>
</feature>
<evidence type="ECO:0008006" key="4">
    <source>
        <dbReference type="Google" id="ProtNLM"/>
    </source>
</evidence>
<dbReference type="RefSeq" id="WP_307405291.1">
    <property type="nucleotide sequence ID" value="NZ_JAUSUR010000001.1"/>
</dbReference>
<organism evidence="2 3">
    <name type="scientific">Breznakia pachnodae</name>
    <dbReference type="NCBI Taxonomy" id="265178"/>
    <lineage>
        <taxon>Bacteria</taxon>
        <taxon>Bacillati</taxon>
        <taxon>Bacillota</taxon>
        <taxon>Erysipelotrichia</taxon>
        <taxon>Erysipelotrichales</taxon>
        <taxon>Erysipelotrichaceae</taxon>
        <taxon>Breznakia</taxon>
    </lineage>
</organism>
<feature type="transmembrane region" description="Helical" evidence="1">
    <location>
        <begin position="20"/>
        <end position="39"/>
    </location>
</feature>
<feature type="transmembrane region" description="Helical" evidence="1">
    <location>
        <begin position="304"/>
        <end position="321"/>
    </location>
</feature>
<keyword evidence="1" id="KW-0812">Transmembrane</keyword>
<feature type="transmembrane region" description="Helical" evidence="1">
    <location>
        <begin position="231"/>
        <end position="252"/>
    </location>
</feature>
<dbReference type="Pfam" id="PF07613">
    <property type="entry name" value="DUF1576"/>
    <property type="match status" value="2"/>
</dbReference>
<keyword evidence="1" id="KW-0472">Membrane</keyword>
<feature type="transmembrane region" description="Helical" evidence="1">
    <location>
        <begin position="396"/>
        <end position="418"/>
    </location>
</feature>
<dbReference type="EMBL" id="JAUSUR010000001">
    <property type="protein sequence ID" value="MDQ0359840.1"/>
    <property type="molecule type" value="Genomic_DNA"/>
</dbReference>
<comment type="caution">
    <text evidence="2">The sequence shown here is derived from an EMBL/GenBank/DDBJ whole genome shotgun (WGS) entry which is preliminary data.</text>
</comment>
<feature type="transmembrane region" description="Helical" evidence="1">
    <location>
        <begin position="273"/>
        <end position="298"/>
    </location>
</feature>
<proteinExistence type="predicted"/>